<organism evidence="2 3">
    <name type="scientific">Pontiella sulfatireligans</name>
    <dbReference type="NCBI Taxonomy" id="2750658"/>
    <lineage>
        <taxon>Bacteria</taxon>
        <taxon>Pseudomonadati</taxon>
        <taxon>Kiritimatiellota</taxon>
        <taxon>Kiritimatiellia</taxon>
        <taxon>Kiritimatiellales</taxon>
        <taxon>Pontiellaceae</taxon>
        <taxon>Pontiella</taxon>
    </lineage>
</organism>
<reference evidence="2 3" key="1">
    <citation type="submission" date="2019-04" db="EMBL/GenBank/DDBJ databases">
        <authorList>
            <person name="Van Vliet M D."/>
        </authorList>
    </citation>
    <scope>NUCLEOTIDE SEQUENCE [LARGE SCALE GENOMIC DNA]</scope>
    <source>
        <strain evidence="2 3">F21</strain>
    </source>
</reference>
<protein>
    <submittedName>
        <fullName evidence="2">Demethylmenaquinone methyltransferase</fullName>
    </submittedName>
</protein>
<gene>
    <name evidence="2" type="primary">menG_2</name>
    <name evidence="2" type="ORF">SCARR_01851</name>
</gene>
<accession>A0A6C2UHU4</accession>
<keyword evidence="3" id="KW-1185">Reference proteome</keyword>
<dbReference type="Proteomes" id="UP000346198">
    <property type="component" value="Unassembled WGS sequence"/>
</dbReference>
<dbReference type="Gene3D" id="3.40.50.150">
    <property type="entry name" value="Vaccinia Virus protein VP39"/>
    <property type="match status" value="1"/>
</dbReference>
<evidence type="ECO:0000313" key="2">
    <source>
        <dbReference type="EMBL" id="VGO19792.1"/>
    </source>
</evidence>
<evidence type="ECO:0000313" key="3">
    <source>
        <dbReference type="Proteomes" id="UP000346198"/>
    </source>
</evidence>
<sequence length="184" mass="20614">MEMSEHEKQWVTDQGAEMITALGVEDGSSVIDFGCGKGRYTIPLSQVVGKNGNVLAVERNSDEVAVLRERITEFGGQGFITILSSEDVRLESVDDGTIDSVFVFDVLQYIDDWDLFFKSVRRVLKPGGRIHVYPATIPHPGSVDVKRVAFAINRIGLQGDGKRQFRMMHNKDMVDDEVFTFRSI</sequence>
<dbReference type="GO" id="GO:0032259">
    <property type="term" value="P:methylation"/>
    <property type="evidence" value="ECO:0007669"/>
    <property type="project" value="UniProtKB-KW"/>
</dbReference>
<dbReference type="PANTHER" id="PTHR43861">
    <property type="entry name" value="TRANS-ACONITATE 2-METHYLTRANSFERASE-RELATED"/>
    <property type="match status" value="1"/>
</dbReference>
<dbReference type="RefSeq" id="WP_136061230.1">
    <property type="nucleotide sequence ID" value="NZ_CAAHFH010000001.1"/>
</dbReference>
<keyword evidence="2" id="KW-0808">Transferase</keyword>
<dbReference type="GO" id="GO:0008757">
    <property type="term" value="F:S-adenosylmethionine-dependent methyltransferase activity"/>
    <property type="evidence" value="ECO:0007669"/>
    <property type="project" value="InterPro"/>
</dbReference>
<dbReference type="PANTHER" id="PTHR43861:SF1">
    <property type="entry name" value="TRANS-ACONITATE 2-METHYLTRANSFERASE"/>
    <property type="match status" value="1"/>
</dbReference>
<dbReference type="EMBL" id="CAAHFH010000001">
    <property type="protein sequence ID" value="VGO19792.1"/>
    <property type="molecule type" value="Genomic_DNA"/>
</dbReference>
<dbReference type="AlphaFoldDB" id="A0A6C2UHU4"/>
<dbReference type="SUPFAM" id="SSF53335">
    <property type="entry name" value="S-adenosyl-L-methionine-dependent methyltransferases"/>
    <property type="match status" value="1"/>
</dbReference>
<name>A0A6C2UHU4_9BACT</name>
<proteinExistence type="predicted"/>
<dbReference type="InterPro" id="IPR029063">
    <property type="entry name" value="SAM-dependent_MTases_sf"/>
</dbReference>
<dbReference type="CDD" id="cd02440">
    <property type="entry name" value="AdoMet_MTases"/>
    <property type="match status" value="1"/>
</dbReference>
<evidence type="ECO:0000259" key="1">
    <source>
        <dbReference type="Pfam" id="PF08241"/>
    </source>
</evidence>
<keyword evidence="2" id="KW-0489">Methyltransferase</keyword>
<dbReference type="Pfam" id="PF08241">
    <property type="entry name" value="Methyltransf_11"/>
    <property type="match status" value="1"/>
</dbReference>
<feature type="domain" description="Methyltransferase type 11" evidence="1">
    <location>
        <begin position="32"/>
        <end position="130"/>
    </location>
</feature>
<dbReference type="InterPro" id="IPR013216">
    <property type="entry name" value="Methyltransf_11"/>
</dbReference>